<gene>
    <name evidence="14" type="ORF">TI39_contig329g00002</name>
</gene>
<dbReference type="GO" id="GO:0015098">
    <property type="term" value="F:molybdate ion transmembrane transporter activity"/>
    <property type="evidence" value="ECO:0007669"/>
    <property type="project" value="InterPro"/>
</dbReference>
<sequence length="440" mass="47674">MELYALYFAILALFNAAFAHHRHTKSSKRPLAESSSARDDEEEDLSLPIGEADLRSARNFKLTYFGVYTLVGPYMYTLYKDSKSLPEPTVARFFTLGFLSAGITAGFAGSLADRYGRRLACLSYCGTYAASCLLVFSDDLMLLYLGRVLAGLSTTLLYSVFETWMISEFHRRELGHVMGLGEMFSGSVMVSGVVAVASGVVGEAVVGWTGSKAAPFAVAVGCLAAAGGGIWKLWGENFGEADGEKGGSSASLKSMMMDKRILSLGLATTLFEGCMFLFVFFWTPALKSSRAVAGITASPPFGLIFSCFMSAMMLGSMLFSVIDLRSERETGRLLLSILAMAAISLMVPVLMRTEGLTFWSFAILEACVGMYFPTMGRLKSEIVDDAVRGKVYALMRLPLNIFVVLALGLTQEGDGHRDRIFTASGGLLLGAFFAVQKWLL</sequence>
<feature type="transmembrane region" description="Helical" evidence="12">
    <location>
        <begin position="142"/>
        <end position="161"/>
    </location>
</feature>
<comment type="subcellular location">
    <subcellularLocation>
        <location evidence="2">Cell membrane</location>
        <topology evidence="2">Multi-pass membrane protein</topology>
    </subcellularLocation>
</comment>
<evidence type="ECO:0000313" key="15">
    <source>
        <dbReference type="Proteomes" id="UP000033647"/>
    </source>
</evidence>
<keyword evidence="7 12" id="KW-1133">Transmembrane helix</keyword>
<dbReference type="Gene3D" id="1.20.1250.20">
    <property type="entry name" value="MFS general substrate transporter like domains"/>
    <property type="match status" value="1"/>
</dbReference>
<dbReference type="OrthoDB" id="263957at2759"/>
<evidence type="ECO:0000256" key="11">
    <source>
        <dbReference type="ARBA" id="ARBA00032555"/>
    </source>
</evidence>
<dbReference type="PANTHER" id="PTHR23516">
    <property type="entry name" value="SAM (S-ADENOSYL METHIONINE) TRANSPORTER"/>
    <property type="match status" value="1"/>
</dbReference>
<keyword evidence="4" id="KW-0813">Transport</keyword>
<feature type="transmembrane region" description="Helical" evidence="12">
    <location>
        <begin position="393"/>
        <end position="409"/>
    </location>
</feature>
<evidence type="ECO:0000256" key="9">
    <source>
        <dbReference type="ARBA" id="ARBA00023136"/>
    </source>
</evidence>
<evidence type="ECO:0000256" key="1">
    <source>
        <dbReference type="ARBA" id="ARBA00003019"/>
    </source>
</evidence>
<feature type="transmembrane region" description="Helical" evidence="12">
    <location>
        <begin position="213"/>
        <end position="234"/>
    </location>
</feature>
<feature type="transmembrane region" description="Helical" evidence="12">
    <location>
        <begin position="356"/>
        <end position="372"/>
    </location>
</feature>
<feature type="transmembrane region" description="Helical" evidence="12">
    <location>
        <begin position="182"/>
        <end position="201"/>
    </location>
</feature>
<comment type="caution">
    <text evidence="14">The sequence shown here is derived from an EMBL/GenBank/DDBJ whole genome shotgun (WGS) entry which is preliminary data.</text>
</comment>
<reference evidence="14 15" key="1">
    <citation type="submission" date="2015-03" db="EMBL/GenBank/DDBJ databases">
        <title>RNA-seq based gene annotation and comparative genomics of four Zymoseptoria species reveal species-specific pathogenicity related genes and transposable element activity.</title>
        <authorList>
            <person name="Grandaubert J."/>
            <person name="Bhattacharyya A."/>
            <person name="Stukenbrock E.H."/>
        </authorList>
    </citation>
    <scope>NUCLEOTIDE SEQUENCE [LARGE SCALE GENOMIC DNA]</scope>
    <source>
        <strain evidence="14 15">Zb18110</strain>
    </source>
</reference>
<dbReference type="GO" id="GO:0006811">
    <property type="term" value="P:monoatomic ion transport"/>
    <property type="evidence" value="ECO:0007669"/>
    <property type="project" value="UniProtKB-KW"/>
</dbReference>
<dbReference type="Proteomes" id="UP000033647">
    <property type="component" value="Unassembled WGS sequence"/>
</dbReference>
<feature type="transmembrane region" description="Helical" evidence="12">
    <location>
        <begin position="119"/>
        <end position="136"/>
    </location>
</feature>
<feature type="transmembrane region" description="Helical" evidence="12">
    <location>
        <begin position="333"/>
        <end position="350"/>
    </location>
</feature>
<dbReference type="GO" id="GO:0005886">
    <property type="term" value="C:plasma membrane"/>
    <property type="evidence" value="ECO:0007669"/>
    <property type="project" value="UniProtKB-SubCell"/>
</dbReference>
<feature type="chain" id="PRO_5002469061" description="Molybdate-anion transporter" evidence="13">
    <location>
        <begin position="20"/>
        <end position="440"/>
    </location>
</feature>
<keyword evidence="5" id="KW-1003">Cell membrane</keyword>
<dbReference type="InterPro" id="IPR008509">
    <property type="entry name" value="MOT2/MFSD5"/>
</dbReference>
<evidence type="ECO:0000256" key="2">
    <source>
        <dbReference type="ARBA" id="ARBA00004651"/>
    </source>
</evidence>
<dbReference type="Pfam" id="PF05631">
    <property type="entry name" value="MFS_5"/>
    <property type="match status" value="1"/>
</dbReference>
<evidence type="ECO:0000256" key="3">
    <source>
        <dbReference type="ARBA" id="ARBA00021242"/>
    </source>
</evidence>
<evidence type="ECO:0000256" key="6">
    <source>
        <dbReference type="ARBA" id="ARBA00022692"/>
    </source>
</evidence>
<keyword evidence="15" id="KW-1185">Reference proteome</keyword>
<keyword evidence="6 12" id="KW-0812">Transmembrane</keyword>
<evidence type="ECO:0000256" key="8">
    <source>
        <dbReference type="ARBA" id="ARBA00023065"/>
    </source>
</evidence>
<feature type="transmembrane region" description="Helical" evidence="12">
    <location>
        <begin position="301"/>
        <end position="321"/>
    </location>
</feature>
<name>A0A0F4GW64_9PEZI</name>
<dbReference type="InterPro" id="IPR036259">
    <property type="entry name" value="MFS_trans_sf"/>
</dbReference>
<proteinExistence type="predicted"/>
<organism evidence="14 15">
    <name type="scientific">Zymoseptoria brevis</name>
    <dbReference type="NCBI Taxonomy" id="1047168"/>
    <lineage>
        <taxon>Eukaryota</taxon>
        <taxon>Fungi</taxon>
        <taxon>Dikarya</taxon>
        <taxon>Ascomycota</taxon>
        <taxon>Pezizomycotina</taxon>
        <taxon>Dothideomycetes</taxon>
        <taxon>Dothideomycetidae</taxon>
        <taxon>Mycosphaerellales</taxon>
        <taxon>Mycosphaerellaceae</taxon>
        <taxon>Zymoseptoria</taxon>
    </lineage>
</organism>
<dbReference type="PANTHER" id="PTHR23516:SF1">
    <property type="entry name" value="MOLYBDATE-ANION TRANSPORTER"/>
    <property type="match status" value="1"/>
</dbReference>
<evidence type="ECO:0000256" key="7">
    <source>
        <dbReference type="ARBA" id="ARBA00022989"/>
    </source>
</evidence>
<feature type="signal peptide" evidence="13">
    <location>
        <begin position="1"/>
        <end position="19"/>
    </location>
</feature>
<dbReference type="SUPFAM" id="SSF103473">
    <property type="entry name" value="MFS general substrate transporter"/>
    <property type="match status" value="1"/>
</dbReference>
<evidence type="ECO:0000313" key="14">
    <source>
        <dbReference type="EMBL" id="KJY00441.1"/>
    </source>
</evidence>
<keyword evidence="8" id="KW-0406">Ion transport</keyword>
<accession>A0A0F4GW64</accession>
<evidence type="ECO:0000256" key="4">
    <source>
        <dbReference type="ARBA" id="ARBA00022448"/>
    </source>
</evidence>
<feature type="transmembrane region" description="Helical" evidence="12">
    <location>
        <begin position="261"/>
        <end position="281"/>
    </location>
</feature>
<comment type="function">
    <text evidence="1">Mediates high-affinity intracellular uptake of the rare oligo-element molybdenum.</text>
</comment>
<evidence type="ECO:0000256" key="13">
    <source>
        <dbReference type="SAM" id="SignalP"/>
    </source>
</evidence>
<keyword evidence="13" id="KW-0732">Signal</keyword>
<dbReference type="EMBL" id="LAFY01000321">
    <property type="protein sequence ID" value="KJY00441.1"/>
    <property type="molecule type" value="Genomic_DNA"/>
</dbReference>
<evidence type="ECO:0000256" key="5">
    <source>
        <dbReference type="ARBA" id="ARBA00022475"/>
    </source>
</evidence>
<feature type="transmembrane region" description="Helical" evidence="12">
    <location>
        <begin position="90"/>
        <end position="112"/>
    </location>
</feature>
<evidence type="ECO:0000256" key="12">
    <source>
        <dbReference type="SAM" id="Phobius"/>
    </source>
</evidence>
<dbReference type="AlphaFoldDB" id="A0A0F4GW64"/>
<evidence type="ECO:0000256" key="10">
    <source>
        <dbReference type="ARBA" id="ARBA00030646"/>
    </source>
</evidence>
<keyword evidence="9 12" id="KW-0472">Membrane</keyword>
<feature type="transmembrane region" description="Helical" evidence="12">
    <location>
        <begin position="421"/>
        <end position="439"/>
    </location>
</feature>
<protein>
    <recommendedName>
        <fullName evidence="3">Molybdate-anion transporter</fullName>
    </recommendedName>
    <alternativeName>
        <fullName evidence="10">Major facilitator superfamily domain-containing protein 5</fullName>
    </alternativeName>
    <alternativeName>
        <fullName evidence="11">Molybdate transporter 2 homolog</fullName>
    </alternativeName>
</protein>